<sequence>MMPWGLYSKGLCHLCQEFSQVGTLVVKRQELLTGHGRIKSASRNQLDQIIHSDQWQPVLCATRHCSQFSLRQIAYQIHQWLAARYMSRAAMTTDRCGVHDGHFPSLGSHELQGREMRLQFAPLVSADTPIDGRPMSPFRMAGINSDALQMFIVLQHIAADHHQPAILLRCQQRHALCTFHIHCTRMLH</sequence>
<evidence type="ECO:0000313" key="2">
    <source>
        <dbReference type="Proteomes" id="UP000095607"/>
    </source>
</evidence>
<evidence type="ECO:0000313" key="1">
    <source>
        <dbReference type="EMBL" id="AOV00065.1"/>
    </source>
</evidence>
<gene>
    <name evidence="1" type="ORF">BI380_01180</name>
</gene>
<organism evidence="1 2">
    <name type="scientific">Delftia tsuruhatensis</name>
    <dbReference type="NCBI Taxonomy" id="180282"/>
    <lineage>
        <taxon>Bacteria</taxon>
        <taxon>Pseudomonadati</taxon>
        <taxon>Pseudomonadota</taxon>
        <taxon>Betaproteobacteria</taxon>
        <taxon>Burkholderiales</taxon>
        <taxon>Comamonadaceae</taxon>
        <taxon>Delftia</taxon>
    </lineage>
</organism>
<proteinExistence type="predicted"/>
<dbReference type="Proteomes" id="UP000095607">
    <property type="component" value="Chromosome"/>
</dbReference>
<protein>
    <submittedName>
        <fullName evidence="1">Uncharacterized protein</fullName>
    </submittedName>
</protein>
<reference evidence="1 2" key="1">
    <citation type="submission" date="2016-09" db="EMBL/GenBank/DDBJ databases">
        <title>Complete genome sequence of Deltia acidovorans CM13 isolated from murine proximal colonic tissue.</title>
        <authorList>
            <person name="Saffarian A."/>
        </authorList>
    </citation>
    <scope>NUCLEOTIDE SEQUENCE [LARGE SCALE GENOMIC DNA]</scope>
    <source>
        <strain evidence="1 2">CM13</strain>
    </source>
</reference>
<name>A0ABN4SCS4_9BURK</name>
<accession>A0ABN4SCS4</accession>
<dbReference type="EMBL" id="CP017420">
    <property type="protein sequence ID" value="AOV00065.1"/>
    <property type="molecule type" value="Genomic_DNA"/>
</dbReference>
<keyword evidence="2" id="KW-1185">Reference proteome</keyword>